<reference evidence="2" key="1">
    <citation type="submission" date="2018-01" db="EMBL/GenBank/DDBJ databases">
        <title>An insight into the sialome of Amazonian anophelines.</title>
        <authorList>
            <person name="Ribeiro J.M."/>
            <person name="Scarpassa V."/>
            <person name="Calvo E."/>
        </authorList>
    </citation>
    <scope>NUCLEOTIDE SEQUENCE</scope>
    <source>
        <tissue evidence="2">Salivary glands</tissue>
    </source>
</reference>
<dbReference type="EMBL" id="GGFM01008599">
    <property type="protein sequence ID" value="MBW29350.1"/>
    <property type="molecule type" value="Transcribed_RNA"/>
</dbReference>
<name>A0A2M3ZLM2_9DIPT</name>
<dbReference type="AlphaFoldDB" id="A0A2M3ZLM2"/>
<feature type="transmembrane region" description="Helical" evidence="1">
    <location>
        <begin position="12"/>
        <end position="31"/>
    </location>
</feature>
<keyword evidence="1" id="KW-0812">Transmembrane</keyword>
<keyword evidence="1" id="KW-1133">Transmembrane helix</keyword>
<organism evidence="2">
    <name type="scientific">Anopheles braziliensis</name>
    <dbReference type="NCBI Taxonomy" id="58242"/>
    <lineage>
        <taxon>Eukaryota</taxon>
        <taxon>Metazoa</taxon>
        <taxon>Ecdysozoa</taxon>
        <taxon>Arthropoda</taxon>
        <taxon>Hexapoda</taxon>
        <taxon>Insecta</taxon>
        <taxon>Pterygota</taxon>
        <taxon>Neoptera</taxon>
        <taxon>Endopterygota</taxon>
        <taxon>Diptera</taxon>
        <taxon>Nematocera</taxon>
        <taxon>Culicoidea</taxon>
        <taxon>Culicidae</taxon>
        <taxon>Anophelinae</taxon>
        <taxon>Anopheles</taxon>
    </lineage>
</organism>
<evidence type="ECO:0000256" key="1">
    <source>
        <dbReference type="SAM" id="Phobius"/>
    </source>
</evidence>
<feature type="transmembrane region" description="Helical" evidence="1">
    <location>
        <begin position="37"/>
        <end position="54"/>
    </location>
</feature>
<sequence length="84" mass="9545">MGWSRPVVRLRRIIMIMVVIYMIQVCCGGPGLLKMLLLLLLLLLLMLVLGLTVDRMQGQRIVIIDNLLLILCVIFLLQRAGQTE</sequence>
<protein>
    <submittedName>
        <fullName evidence="2">Uncharacterized protein</fullName>
    </submittedName>
</protein>
<proteinExistence type="predicted"/>
<feature type="transmembrane region" description="Helical" evidence="1">
    <location>
        <begin position="61"/>
        <end position="81"/>
    </location>
</feature>
<accession>A0A2M3ZLM2</accession>
<evidence type="ECO:0000313" key="2">
    <source>
        <dbReference type="EMBL" id="MBW29350.1"/>
    </source>
</evidence>
<keyword evidence="1" id="KW-0472">Membrane</keyword>